<reference evidence="2 3" key="1">
    <citation type="journal article" date="2015" name="PLoS Pathog.">
        <title>Leptomonas seymouri: Adaptations to the Dixenous Life Cycle Analyzed by Genome Sequencing, Transcriptome Profiling and Co-infection with Leishmania donovani.</title>
        <authorList>
            <person name="Kraeva N."/>
            <person name="Butenko A."/>
            <person name="Hlavacova J."/>
            <person name="Kostygov A."/>
            <person name="Myskova J."/>
            <person name="Grybchuk D."/>
            <person name="Lestinova T."/>
            <person name="Votypka J."/>
            <person name="Volf P."/>
            <person name="Opperdoes F."/>
            <person name="Flegontov P."/>
            <person name="Lukes J."/>
            <person name="Yurchenko V."/>
        </authorList>
    </citation>
    <scope>NUCLEOTIDE SEQUENCE [LARGE SCALE GENOMIC DNA]</scope>
    <source>
        <strain evidence="2 3">ATCC 30220</strain>
    </source>
</reference>
<dbReference type="AlphaFoldDB" id="A0A0N1PE21"/>
<feature type="region of interest" description="Disordered" evidence="1">
    <location>
        <begin position="216"/>
        <end position="263"/>
    </location>
</feature>
<sequence>MRLLYGARTTHATEGGQAHDECVLLSHCLDVTPPRCAASRWAFITFTMTSLILRRDLSLEVPRLLVGTVQPYQTLAGPALTTSFLHQPELLPFQSAPFFHAAIAPLYFHTLLHTLAEFAETPRTAHQSHVKLLHAPKANFWQSVGTLNCFYYSVHNTAFNTRSPQEGAGLDFTALHPAMGAVELARPSHREESDVKLTLFNGDHQPIASMLMTGPKERPRAHADGTGGGASSPPQHSQQRRTPLPFQSPPARPSDYETLSFIGEGSSSPGVSAVVIGGSQVHGGLYGDVVSIGAGQGYAHRACYWIDDTADASTAQTEAGKSEREACEGSEETATGVHTAMPPWLLYDCVQRFFYRLHRRRFFGDNAAITPAAGWRLSAHHVVQVDDAVLGLPLEVVCAAPRVDPRYRLPPWRSQLGLPEVSGADVPCVSLRCELRQSGRVISTGVYFFCRWT</sequence>
<accession>A0A0N1PE21</accession>
<feature type="compositionally biased region" description="Polar residues" evidence="1">
    <location>
        <begin position="232"/>
        <end position="241"/>
    </location>
</feature>
<gene>
    <name evidence="2" type="ORF">ABL78_4464</name>
</gene>
<name>A0A0N1PE21_LEPSE</name>
<comment type="caution">
    <text evidence="2">The sequence shown here is derived from an EMBL/GenBank/DDBJ whole genome shotgun (WGS) entry which is preliminary data.</text>
</comment>
<dbReference type="EMBL" id="LJSK01000129">
    <property type="protein sequence ID" value="KPI86480.1"/>
    <property type="molecule type" value="Genomic_DNA"/>
</dbReference>
<dbReference type="OrthoDB" id="272229at2759"/>
<dbReference type="VEuPathDB" id="TriTrypDB:Lsey_0129_0190"/>
<dbReference type="OMA" id="DCLSAVM"/>
<evidence type="ECO:0000256" key="1">
    <source>
        <dbReference type="SAM" id="MobiDB-lite"/>
    </source>
</evidence>
<protein>
    <submittedName>
        <fullName evidence="2">Uncharacterized protein</fullName>
    </submittedName>
</protein>
<evidence type="ECO:0000313" key="3">
    <source>
        <dbReference type="Proteomes" id="UP000038009"/>
    </source>
</evidence>
<organism evidence="2 3">
    <name type="scientific">Leptomonas seymouri</name>
    <dbReference type="NCBI Taxonomy" id="5684"/>
    <lineage>
        <taxon>Eukaryota</taxon>
        <taxon>Discoba</taxon>
        <taxon>Euglenozoa</taxon>
        <taxon>Kinetoplastea</taxon>
        <taxon>Metakinetoplastina</taxon>
        <taxon>Trypanosomatida</taxon>
        <taxon>Trypanosomatidae</taxon>
        <taxon>Leishmaniinae</taxon>
        <taxon>Leptomonas</taxon>
    </lineage>
</organism>
<proteinExistence type="predicted"/>
<dbReference type="Proteomes" id="UP000038009">
    <property type="component" value="Unassembled WGS sequence"/>
</dbReference>
<keyword evidence="3" id="KW-1185">Reference proteome</keyword>
<evidence type="ECO:0000313" key="2">
    <source>
        <dbReference type="EMBL" id="KPI86480.1"/>
    </source>
</evidence>